<dbReference type="Pfam" id="PF13620">
    <property type="entry name" value="CarboxypepD_reg"/>
    <property type="match status" value="2"/>
</dbReference>
<dbReference type="GO" id="GO:0030246">
    <property type="term" value="F:carbohydrate binding"/>
    <property type="evidence" value="ECO:0007669"/>
    <property type="project" value="InterPro"/>
</dbReference>
<keyword evidence="1" id="KW-0732">Signal</keyword>
<dbReference type="SUPFAM" id="SSF49478">
    <property type="entry name" value="Cna protein B-type domain"/>
    <property type="match status" value="2"/>
</dbReference>
<dbReference type="EMBL" id="CP012154">
    <property type="protein sequence ID" value="AKS41522.1"/>
    <property type="molecule type" value="Genomic_DNA"/>
</dbReference>
<evidence type="ECO:0000313" key="3">
    <source>
        <dbReference type="Proteomes" id="UP000066624"/>
    </source>
</evidence>
<sequence length="1311" mass="138170">MRRFLGSIAVLLLGPFGPAAWAADLSGVVVADSDGAALADIEVSLYVPSGDGWTFSAFTNTDAQGSYAFAGIEGGDYRLLFRDWSQVYAFEYSGDSTTLEGAATIAVTGSTTYDAALLDAGRISGELLDPSGAPVSSGFVAVFENQVPLGNVLFIQQLNAGVSTYDIGGLATGEYIARFSGQVDGQGRLEFFDNTPDVAFATPISVTAGQTTAIDVVLGESSGLDLTGTVSDPTGAPLDSIEVSIYRWTGLEWDYLDYVETPADGSYAFNDLPAGDYRVLFRDWSGVHAFQYWPDGTTLNDGQTVVLDDSSQIVDATMRAAGRITGSLTDPAGRPLFNPLIAVFGTWDPGQVLFVQQPTGSDYDIGGLPTGDYLVRFTGQQSNNRSYLEYYDDAPDAQSAVPVAVQVGEASTGIDAVMGLGPGGTIRGRLRDRYGEELDIARVTALNWNNGQWVEVSSVQAFYQDDDYDYLLDVPAGTYRLRFDGGSFLAPDGQLESEFFPNATSIESASDLTVATGDALTGIDEHLGSYSTGSISGTVADAQGNPAAGIEVLAFDRSLSFLSDQIAVTDVNGDYTVPELWPEEYFLRFYDPTGALGNVWYAGAASPSGAQRVPVAGAVDGIDIALDPAANPPGSISGIVTDEQDQALEGVLVLAYEAPCDFSNETPVCELVGRTETSSDGSYRLRDLTSGEYLVQFSDQGGAYLTRYHLGADSLETATPVTVTAPGVTAGIDASLPEAGSISGVVSNAFGDAFDWLTVSAFRLVDGEYRFERSTTEFDDTEYRITRLPTGTYRVAFTGGGWTGNNDSEFYDDVPDLASATDITVTAGSDTGMIDAVLGAIPGGSISGTVTDGAGQPAAGITVRLYDEDAPEALTLTDAAGQYEFTPLNSGVYFIEFEDSGGTLPGEFYLDVADFERATPILVGDDPISGIDAVLDGAQSTIGGGLISGRVSAAGGQPLEGIRVSCEPAEGGAFDRLPCFGTTDAAGEYAIGGRLLSGDYRLRFSDPDRTYATEYFDDRILRQDADPVAVTVGSETAGVDVEMAVGASIEGTVTRVEGGFYPITSISLLRQHPGSGDWTFVSGRTQLDDGNYRIDGVPAGTYRVQFRGSSLAGIQNPDIEFHDDSPDLDGASDVALNAGQVTTGIDAVLGDLEEDGQAANVDFNSSILGWTTSDETAVAFSESDVFASPDSGSLEVSAGRTVNVSQCTAIDGRQNVRAVASHRSGDTAGLELWVRSYAQHACSGAALEEARVATGSTTVNWERLSGTTTTPPGTLTVRIELRVMAGSQPVQIDDLDLRLLREFGLFADRFE</sequence>
<dbReference type="KEGG" id="wma:WM2015_1148"/>
<dbReference type="SUPFAM" id="SSF49452">
    <property type="entry name" value="Starch-binding domain-like"/>
    <property type="match status" value="2"/>
</dbReference>
<protein>
    <submittedName>
        <fullName evidence="2">Uncharacterized protein</fullName>
    </submittedName>
</protein>
<dbReference type="InterPro" id="IPR013784">
    <property type="entry name" value="Carb-bd-like_fold"/>
</dbReference>
<dbReference type="PATRIC" id="fig|1579979.3.peg.1176"/>
<gene>
    <name evidence="2" type="ORF">WM2015_1148</name>
</gene>
<name>A0A0K0XV73_9GAMM</name>
<dbReference type="Gene3D" id="2.60.40.10">
    <property type="entry name" value="Immunoglobulins"/>
    <property type="match status" value="4"/>
</dbReference>
<dbReference type="SUPFAM" id="SSF49464">
    <property type="entry name" value="Carboxypeptidase regulatory domain-like"/>
    <property type="match status" value="2"/>
</dbReference>
<evidence type="ECO:0000256" key="1">
    <source>
        <dbReference type="ARBA" id="ARBA00022729"/>
    </source>
</evidence>
<dbReference type="STRING" id="1579979.WM2015_1148"/>
<dbReference type="PANTHER" id="PTHR23303">
    <property type="entry name" value="CARBOXYPEPTIDASE REGULATORY REGION-CONTAINING"/>
    <property type="match status" value="1"/>
</dbReference>
<evidence type="ECO:0000313" key="2">
    <source>
        <dbReference type="EMBL" id="AKS41522.1"/>
    </source>
</evidence>
<dbReference type="RefSeq" id="WP_082169490.1">
    <property type="nucleotide sequence ID" value="NZ_CP012154.1"/>
</dbReference>
<accession>A0A0K0XV73</accession>
<dbReference type="InterPro" id="IPR013783">
    <property type="entry name" value="Ig-like_fold"/>
</dbReference>
<keyword evidence="3" id="KW-1185">Reference proteome</keyword>
<dbReference type="InterPro" id="IPR008969">
    <property type="entry name" value="CarboxyPept-like_regulatory"/>
</dbReference>
<dbReference type="InterPro" id="IPR051417">
    <property type="entry name" value="SDr/BOS_complex"/>
</dbReference>
<reference evidence="2 3" key="1">
    <citation type="submission" date="2015-07" db="EMBL/GenBank/DDBJ databases">
        <authorList>
            <person name="Noorani M."/>
        </authorList>
    </citation>
    <scope>NUCLEOTIDE SEQUENCE [LARGE SCALE GENOMIC DNA]</scope>
    <source>
        <strain evidence="2 3">KCTC 42284</strain>
    </source>
</reference>
<organism evidence="2 3">
    <name type="scientific">Wenzhouxiangella marina</name>
    <dbReference type="NCBI Taxonomy" id="1579979"/>
    <lineage>
        <taxon>Bacteria</taxon>
        <taxon>Pseudomonadati</taxon>
        <taxon>Pseudomonadota</taxon>
        <taxon>Gammaproteobacteria</taxon>
        <taxon>Chromatiales</taxon>
        <taxon>Wenzhouxiangellaceae</taxon>
        <taxon>Wenzhouxiangella</taxon>
    </lineage>
</organism>
<dbReference type="OrthoDB" id="5761320at2"/>
<proteinExistence type="predicted"/>
<dbReference type="Proteomes" id="UP000066624">
    <property type="component" value="Chromosome"/>
</dbReference>
<dbReference type="Gene3D" id="2.60.120.260">
    <property type="entry name" value="Galactose-binding domain-like"/>
    <property type="match status" value="1"/>
</dbReference>